<dbReference type="EMBL" id="JADCNM010000012">
    <property type="protein sequence ID" value="KAG0459242.1"/>
    <property type="molecule type" value="Genomic_DNA"/>
</dbReference>
<dbReference type="Proteomes" id="UP000639772">
    <property type="component" value="Chromosome 12"/>
</dbReference>
<sequence>MNRRNWQLFHLILLFIYPFVWMAEFMGVAPATSLECSCGSATSSEGALVWNSRWDGWKSTVASMNSPKFMNKASAGTVWSISCQIYVTWKASATYMDEDLSSGKV</sequence>
<name>A0A835PXB9_VANPL</name>
<proteinExistence type="predicted"/>
<keyword evidence="1" id="KW-0732">Signal</keyword>
<evidence type="ECO:0000313" key="2">
    <source>
        <dbReference type="EMBL" id="KAG0459242.1"/>
    </source>
</evidence>
<evidence type="ECO:0000256" key="1">
    <source>
        <dbReference type="SAM" id="SignalP"/>
    </source>
</evidence>
<reference evidence="2 3" key="1">
    <citation type="journal article" date="2020" name="Nat. Food">
        <title>A phased Vanilla planifolia genome enables genetic improvement of flavour and production.</title>
        <authorList>
            <person name="Hasing T."/>
            <person name="Tang H."/>
            <person name="Brym M."/>
            <person name="Khazi F."/>
            <person name="Huang T."/>
            <person name="Chambers A.H."/>
        </authorList>
    </citation>
    <scope>NUCLEOTIDE SEQUENCE [LARGE SCALE GENOMIC DNA]</scope>
    <source>
        <tissue evidence="2">Leaf</tissue>
    </source>
</reference>
<gene>
    <name evidence="2" type="ORF">HPP92_022370</name>
</gene>
<organism evidence="2 3">
    <name type="scientific">Vanilla planifolia</name>
    <name type="common">Vanilla</name>
    <dbReference type="NCBI Taxonomy" id="51239"/>
    <lineage>
        <taxon>Eukaryota</taxon>
        <taxon>Viridiplantae</taxon>
        <taxon>Streptophyta</taxon>
        <taxon>Embryophyta</taxon>
        <taxon>Tracheophyta</taxon>
        <taxon>Spermatophyta</taxon>
        <taxon>Magnoliopsida</taxon>
        <taxon>Liliopsida</taxon>
        <taxon>Asparagales</taxon>
        <taxon>Orchidaceae</taxon>
        <taxon>Vanilloideae</taxon>
        <taxon>Vanilleae</taxon>
        <taxon>Vanilla</taxon>
    </lineage>
</organism>
<accession>A0A835PXB9</accession>
<comment type="caution">
    <text evidence="2">The sequence shown here is derived from an EMBL/GenBank/DDBJ whole genome shotgun (WGS) entry which is preliminary data.</text>
</comment>
<dbReference type="AlphaFoldDB" id="A0A835PXB9"/>
<feature type="chain" id="PRO_5032590663" evidence="1">
    <location>
        <begin position="23"/>
        <end position="105"/>
    </location>
</feature>
<evidence type="ECO:0000313" key="3">
    <source>
        <dbReference type="Proteomes" id="UP000639772"/>
    </source>
</evidence>
<protein>
    <submittedName>
        <fullName evidence="2">Uncharacterized protein</fullName>
    </submittedName>
</protein>
<feature type="signal peptide" evidence="1">
    <location>
        <begin position="1"/>
        <end position="22"/>
    </location>
</feature>